<dbReference type="OrthoDB" id="7319961at2759"/>
<reference evidence="2" key="1">
    <citation type="submission" date="2021-12" db="EMBL/GenBank/DDBJ databases">
        <authorList>
            <person name="Martin H S."/>
        </authorList>
    </citation>
    <scope>NUCLEOTIDE SEQUENCE</scope>
</reference>
<evidence type="ECO:0000256" key="1">
    <source>
        <dbReference type="SAM" id="MobiDB-lite"/>
    </source>
</evidence>
<feature type="region of interest" description="Disordered" evidence="1">
    <location>
        <begin position="40"/>
        <end position="90"/>
    </location>
</feature>
<dbReference type="EMBL" id="OV170224">
    <property type="protein sequence ID" value="CAH0724667.1"/>
    <property type="molecule type" value="Genomic_DNA"/>
</dbReference>
<proteinExistence type="predicted"/>
<name>A0A8J9V3N9_9NEOP</name>
<evidence type="ECO:0000313" key="3">
    <source>
        <dbReference type="Proteomes" id="UP000838878"/>
    </source>
</evidence>
<feature type="non-terminal residue" evidence="2">
    <location>
        <position position="106"/>
    </location>
</feature>
<gene>
    <name evidence="2" type="ORF">BINO364_LOCUS10347</name>
</gene>
<feature type="compositionally biased region" description="Polar residues" evidence="1">
    <location>
        <begin position="1"/>
        <end position="16"/>
    </location>
</feature>
<sequence>MVEGTHSINKNTTTTRPVLHYVRGPRQCSLRHRIPLPTGCTRRERTTTSRCSVHHPAPRAPRALQSPPRGPYRSRAPRSSYGPRPVNHEHTIEYRAPADIYTTSFL</sequence>
<feature type="region of interest" description="Disordered" evidence="1">
    <location>
        <begin position="1"/>
        <end position="20"/>
    </location>
</feature>
<dbReference type="Proteomes" id="UP000838878">
    <property type="component" value="Chromosome 4"/>
</dbReference>
<keyword evidence="3" id="KW-1185">Reference proteome</keyword>
<dbReference type="AlphaFoldDB" id="A0A8J9V3N9"/>
<evidence type="ECO:0000313" key="2">
    <source>
        <dbReference type="EMBL" id="CAH0724667.1"/>
    </source>
</evidence>
<protein>
    <submittedName>
        <fullName evidence="2">Uncharacterized protein</fullName>
    </submittedName>
</protein>
<organism evidence="2 3">
    <name type="scientific">Brenthis ino</name>
    <name type="common">lesser marbled fritillary</name>
    <dbReference type="NCBI Taxonomy" id="405034"/>
    <lineage>
        <taxon>Eukaryota</taxon>
        <taxon>Metazoa</taxon>
        <taxon>Ecdysozoa</taxon>
        <taxon>Arthropoda</taxon>
        <taxon>Hexapoda</taxon>
        <taxon>Insecta</taxon>
        <taxon>Pterygota</taxon>
        <taxon>Neoptera</taxon>
        <taxon>Endopterygota</taxon>
        <taxon>Lepidoptera</taxon>
        <taxon>Glossata</taxon>
        <taxon>Ditrysia</taxon>
        <taxon>Papilionoidea</taxon>
        <taxon>Nymphalidae</taxon>
        <taxon>Heliconiinae</taxon>
        <taxon>Argynnini</taxon>
        <taxon>Brenthis</taxon>
    </lineage>
</organism>
<accession>A0A8J9V3N9</accession>